<dbReference type="PANTHER" id="PTHR42738">
    <property type="entry name" value="HYDROXYMETHYLGLUTARYL-COA LYASE"/>
    <property type="match status" value="1"/>
</dbReference>
<reference evidence="5" key="1">
    <citation type="journal article" date="2020" name="Nature">
        <title>Giant virus diversity and host interactions through global metagenomics.</title>
        <authorList>
            <person name="Schulz F."/>
            <person name="Roux S."/>
            <person name="Paez-Espino D."/>
            <person name="Jungbluth S."/>
            <person name="Walsh D.A."/>
            <person name="Denef V.J."/>
            <person name="McMahon K.D."/>
            <person name="Konstantinidis K.T."/>
            <person name="Eloe-Fadrosh E.A."/>
            <person name="Kyrpides N.C."/>
            <person name="Woyke T."/>
        </authorList>
    </citation>
    <scope>NUCLEOTIDE SEQUENCE</scope>
    <source>
        <strain evidence="5">GVMAG-M-3300027833-11</strain>
    </source>
</reference>
<dbReference type="PANTHER" id="PTHR42738:SF7">
    <property type="entry name" value="HYDROXYMETHYLGLUTARYL-COA LYASE"/>
    <property type="match status" value="1"/>
</dbReference>
<evidence type="ECO:0000256" key="2">
    <source>
        <dbReference type="ARBA" id="ARBA00022723"/>
    </source>
</evidence>
<dbReference type="GO" id="GO:0046872">
    <property type="term" value="F:metal ion binding"/>
    <property type="evidence" value="ECO:0007669"/>
    <property type="project" value="UniProtKB-KW"/>
</dbReference>
<protein>
    <recommendedName>
        <fullName evidence="4">Pyruvate carboxyltransferase domain-containing protein</fullName>
    </recommendedName>
</protein>
<evidence type="ECO:0000256" key="3">
    <source>
        <dbReference type="ARBA" id="ARBA00023239"/>
    </source>
</evidence>
<dbReference type="Pfam" id="PF00682">
    <property type="entry name" value="HMGL-like"/>
    <property type="match status" value="1"/>
</dbReference>
<sequence length="300" mass="34209">MKYNMRPAFARYGLRLFDVTMRDGLQSVKTFIPLEKKKDMAIDIITKYNPSSIEIGSLVSDKAIPQMSTSIELFKFASDYVIESGYLNPKIFMLIPPKFDRFAQAHELGVKHISIMSSVSDDFQKKNVRMSIAKTRSVINNSLRLLPFKSAKVYLSCVDECPVSKKKLNINTIIHNINDYVVMSDVTEVCLSDTMGTLKWWRFVSIIEGMNDRNIPLDKISIHLHLPSNTNYDNIMRIVHAAIKSGIYNIDISAVSTGGCNMTLDNTQLHGNMTYDVLESIIEKSERMTQRKYNNLMLEN</sequence>
<name>A0A6C0LLK2_9ZZZZ</name>
<keyword evidence="2" id="KW-0479">Metal-binding</keyword>
<dbReference type="Gene3D" id="3.20.20.70">
    <property type="entry name" value="Aldolase class I"/>
    <property type="match status" value="1"/>
</dbReference>
<dbReference type="AlphaFoldDB" id="A0A6C0LLK2"/>
<dbReference type="GO" id="GO:0046951">
    <property type="term" value="P:ketone body biosynthetic process"/>
    <property type="evidence" value="ECO:0007669"/>
    <property type="project" value="TreeGrafter"/>
</dbReference>
<evidence type="ECO:0000256" key="1">
    <source>
        <dbReference type="ARBA" id="ARBA00009405"/>
    </source>
</evidence>
<comment type="similarity">
    <text evidence="1">Belongs to the HMG-CoA lyase family.</text>
</comment>
<keyword evidence="3" id="KW-0456">Lyase</keyword>
<dbReference type="GO" id="GO:0006552">
    <property type="term" value="P:L-leucine catabolic process"/>
    <property type="evidence" value="ECO:0007669"/>
    <property type="project" value="TreeGrafter"/>
</dbReference>
<dbReference type="InterPro" id="IPR000891">
    <property type="entry name" value="PYR_CT"/>
</dbReference>
<dbReference type="InterPro" id="IPR043594">
    <property type="entry name" value="HMGL"/>
</dbReference>
<dbReference type="EMBL" id="MN740503">
    <property type="protein sequence ID" value="QHU30102.1"/>
    <property type="molecule type" value="Genomic_DNA"/>
</dbReference>
<accession>A0A6C0LLK2</accession>
<evidence type="ECO:0000259" key="4">
    <source>
        <dbReference type="Pfam" id="PF00682"/>
    </source>
</evidence>
<proteinExistence type="inferred from homology"/>
<feature type="domain" description="Pyruvate carboxyltransferase" evidence="4">
    <location>
        <begin position="14"/>
        <end position="225"/>
    </location>
</feature>
<organism evidence="5">
    <name type="scientific">viral metagenome</name>
    <dbReference type="NCBI Taxonomy" id="1070528"/>
    <lineage>
        <taxon>unclassified sequences</taxon>
        <taxon>metagenomes</taxon>
        <taxon>organismal metagenomes</taxon>
    </lineage>
</organism>
<dbReference type="GO" id="GO:0004419">
    <property type="term" value="F:hydroxymethylglutaryl-CoA lyase activity"/>
    <property type="evidence" value="ECO:0007669"/>
    <property type="project" value="TreeGrafter"/>
</dbReference>
<dbReference type="InterPro" id="IPR013785">
    <property type="entry name" value="Aldolase_TIM"/>
</dbReference>
<dbReference type="SUPFAM" id="SSF51569">
    <property type="entry name" value="Aldolase"/>
    <property type="match status" value="1"/>
</dbReference>
<evidence type="ECO:0000313" key="5">
    <source>
        <dbReference type="EMBL" id="QHU30102.1"/>
    </source>
</evidence>